<evidence type="ECO:0000259" key="2">
    <source>
        <dbReference type="PROSITE" id="PS50206"/>
    </source>
</evidence>
<evidence type="ECO:0000313" key="3">
    <source>
        <dbReference type="EMBL" id="MCR1898928.1"/>
    </source>
</evidence>
<dbReference type="SUPFAM" id="SSF52821">
    <property type="entry name" value="Rhodanese/Cell cycle control phosphatase"/>
    <property type="match status" value="2"/>
</dbReference>
<keyword evidence="4" id="KW-1185">Reference proteome</keyword>
<dbReference type="PROSITE" id="PS51257">
    <property type="entry name" value="PROKAR_LIPOPROTEIN"/>
    <property type="match status" value="1"/>
</dbReference>
<dbReference type="EMBL" id="JANKAS010000006">
    <property type="protein sequence ID" value="MCR1898928.1"/>
    <property type="molecule type" value="Genomic_DNA"/>
</dbReference>
<dbReference type="PANTHER" id="PTHR43031:SF1">
    <property type="entry name" value="PYRIDINE NUCLEOTIDE-DISULPHIDE OXIDOREDUCTASE"/>
    <property type="match status" value="1"/>
</dbReference>
<proteinExistence type="predicted"/>
<name>A0AAE3HI13_9FIRM</name>
<organism evidence="3 4">
    <name type="scientific">Irregularibacter muris</name>
    <dbReference type="NCBI Taxonomy" id="1796619"/>
    <lineage>
        <taxon>Bacteria</taxon>
        <taxon>Bacillati</taxon>
        <taxon>Bacillota</taxon>
        <taxon>Clostridia</taxon>
        <taxon>Eubacteriales</taxon>
        <taxon>Eubacteriaceae</taxon>
        <taxon>Irregularibacter</taxon>
    </lineage>
</organism>
<dbReference type="AlphaFoldDB" id="A0AAE3HI13"/>
<feature type="chain" id="PRO_5042139586" evidence="1">
    <location>
        <begin position="24"/>
        <end position="315"/>
    </location>
</feature>
<keyword evidence="1" id="KW-0732">Signal</keyword>
<dbReference type="PANTHER" id="PTHR43031">
    <property type="entry name" value="FAD-DEPENDENT OXIDOREDUCTASE"/>
    <property type="match status" value="1"/>
</dbReference>
<gene>
    <name evidence="3" type="ORF">NSA47_08015</name>
</gene>
<dbReference type="InterPro" id="IPR001763">
    <property type="entry name" value="Rhodanese-like_dom"/>
</dbReference>
<dbReference type="InterPro" id="IPR036873">
    <property type="entry name" value="Rhodanese-like_dom_sf"/>
</dbReference>
<dbReference type="PROSITE" id="PS50206">
    <property type="entry name" value="RHODANESE_3"/>
    <property type="match status" value="2"/>
</dbReference>
<sequence>MLKKNRVLVLLLVLLFVASFAFTACSGGETPSATDEENKGAQETVKPEENVVETAANNYFDTMENSHMMKADEFIEKVKAGAEDVLILDIRRAEDYDQGHIKGAVNLPFGTDVSDNLENIPKDKPLLVYCYSGQTASQTIALLHVAGFDATNITSGWNGGISQVEGYEEAVETTKNELPEAKTEIDPEIKKAIADYYAGFETVQDTDFAINKVSVENTKKMLDEKDESIFLLDIRAEEDYKEGHIEGAVNIPYGKGMQEQFNTLPKDKTIVVICYSGQTADQTNAILRLLGYKSVGMSGGMKGGWEEAGYPVVTE</sequence>
<dbReference type="SMART" id="SM00450">
    <property type="entry name" value="RHOD"/>
    <property type="match status" value="2"/>
</dbReference>
<dbReference type="CDD" id="cd00158">
    <property type="entry name" value="RHOD"/>
    <property type="match status" value="2"/>
</dbReference>
<dbReference type="RefSeq" id="WP_257530759.1">
    <property type="nucleotide sequence ID" value="NZ_JANKAS010000006.1"/>
</dbReference>
<dbReference type="Proteomes" id="UP001205748">
    <property type="component" value="Unassembled WGS sequence"/>
</dbReference>
<protein>
    <submittedName>
        <fullName evidence="3">Rhodanese-like domain-containing protein</fullName>
    </submittedName>
</protein>
<evidence type="ECO:0000313" key="4">
    <source>
        <dbReference type="Proteomes" id="UP001205748"/>
    </source>
</evidence>
<comment type="caution">
    <text evidence="3">The sequence shown here is derived from an EMBL/GenBank/DDBJ whole genome shotgun (WGS) entry which is preliminary data.</text>
</comment>
<feature type="domain" description="Rhodanese" evidence="2">
    <location>
        <begin position="225"/>
        <end position="314"/>
    </location>
</feature>
<dbReference type="Pfam" id="PF00581">
    <property type="entry name" value="Rhodanese"/>
    <property type="match status" value="2"/>
</dbReference>
<accession>A0AAE3HI13</accession>
<feature type="domain" description="Rhodanese" evidence="2">
    <location>
        <begin position="81"/>
        <end position="169"/>
    </location>
</feature>
<dbReference type="Gene3D" id="3.40.250.10">
    <property type="entry name" value="Rhodanese-like domain"/>
    <property type="match status" value="2"/>
</dbReference>
<evidence type="ECO:0000256" key="1">
    <source>
        <dbReference type="SAM" id="SignalP"/>
    </source>
</evidence>
<reference evidence="3" key="1">
    <citation type="submission" date="2022-07" db="EMBL/GenBank/DDBJ databases">
        <title>Enhanced cultured diversity of the mouse gut microbiota enables custom-made synthetic communities.</title>
        <authorList>
            <person name="Afrizal A."/>
        </authorList>
    </citation>
    <scope>NUCLEOTIDE SEQUENCE</scope>
    <source>
        <strain evidence="3">DSM 28593</strain>
    </source>
</reference>
<feature type="signal peptide" evidence="1">
    <location>
        <begin position="1"/>
        <end position="23"/>
    </location>
</feature>
<dbReference type="InterPro" id="IPR050229">
    <property type="entry name" value="GlpE_sulfurtransferase"/>
</dbReference>